<protein>
    <submittedName>
        <fullName evidence="4">Amino acid ABC transporter substrate-binding protein</fullName>
    </submittedName>
</protein>
<feature type="signal peptide" evidence="2">
    <location>
        <begin position="1"/>
        <end position="29"/>
    </location>
</feature>
<dbReference type="Gene3D" id="3.40.190.10">
    <property type="entry name" value="Periplasmic binding protein-like II"/>
    <property type="match status" value="2"/>
</dbReference>
<dbReference type="AlphaFoldDB" id="A0A225SZC6"/>
<accession>A0A225SZC6</accession>
<organism evidence="4 5">
    <name type="scientific">Herbaspirillum aquaticum</name>
    <dbReference type="NCBI Taxonomy" id="568783"/>
    <lineage>
        <taxon>Bacteria</taxon>
        <taxon>Pseudomonadati</taxon>
        <taxon>Pseudomonadota</taxon>
        <taxon>Betaproteobacteria</taxon>
        <taxon>Burkholderiales</taxon>
        <taxon>Oxalobacteraceae</taxon>
        <taxon>Herbaspirillum</taxon>
    </lineage>
</organism>
<dbReference type="SUPFAM" id="SSF53850">
    <property type="entry name" value="Periplasmic binding protein-like II"/>
    <property type="match status" value="1"/>
</dbReference>
<evidence type="ECO:0000313" key="5">
    <source>
        <dbReference type="Proteomes" id="UP000214747"/>
    </source>
</evidence>
<sequence length="270" mass="28712">MTHPLRSISFKRNLFTLVLSAVLPVAAFAQTMVPGQLKVGMEITYPPFESWQGDKVVGFDPDMAEMLGRELKLKPSFVDTKFPGLILGLGGGQFDAVISGMYITPERTAQADAIAYGKTGAAIMVAKDGGVMPRTENDLCGLKVGLQAGTSWVNALKKLSAEYCVPQGKPAVVVSEFPTAPEASQALLSRNIQAQMEIAGAAKMLAERSKGRIVISSQALVYPQTLGIYVKKGNTALYQALQKALAAGQASGDYAALIKKYDLEPVAVAK</sequence>
<dbReference type="EMBL" id="NJGV01000001">
    <property type="protein sequence ID" value="OWY36699.1"/>
    <property type="molecule type" value="Genomic_DNA"/>
</dbReference>
<keyword evidence="5" id="KW-1185">Reference proteome</keyword>
<keyword evidence="1 2" id="KW-0732">Signal</keyword>
<name>A0A225SZC6_9BURK</name>
<dbReference type="PANTHER" id="PTHR35936:SF19">
    <property type="entry name" value="AMINO-ACID-BINDING PROTEIN YXEM-RELATED"/>
    <property type="match status" value="1"/>
</dbReference>
<dbReference type="SMART" id="SM00062">
    <property type="entry name" value="PBPb"/>
    <property type="match status" value="1"/>
</dbReference>
<gene>
    <name evidence="4" type="ORF">CEJ45_00950</name>
</gene>
<feature type="domain" description="Solute-binding protein family 3/N-terminal" evidence="3">
    <location>
        <begin position="36"/>
        <end position="265"/>
    </location>
</feature>
<dbReference type="RefSeq" id="WP_088753385.1">
    <property type="nucleotide sequence ID" value="NZ_JARJFG010000001.1"/>
</dbReference>
<dbReference type="Pfam" id="PF00497">
    <property type="entry name" value="SBP_bac_3"/>
    <property type="match status" value="1"/>
</dbReference>
<evidence type="ECO:0000256" key="1">
    <source>
        <dbReference type="ARBA" id="ARBA00022729"/>
    </source>
</evidence>
<evidence type="ECO:0000259" key="3">
    <source>
        <dbReference type="SMART" id="SM00062"/>
    </source>
</evidence>
<comment type="caution">
    <text evidence="4">The sequence shown here is derived from an EMBL/GenBank/DDBJ whole genome shotgun (WGS) entry which is preliminary data.</text>
</comment>
<evidence type="ECO:0000313" key="4">
    <source>
        <dbReference type="EMBL" id="OWY36699.1"/>
    </source>
</evidence>
<dbReference type="PANTHER" id="PTHR35936">
    <property type="entry name" value="MEMBRANE-BOUND LYTIC MUREIN TRANSGLYCOSYLASE F"/>
    <property type="match status" value="1"/>
</dbReference>
<dbReference type="InterPro" id="IPR001638">
    <property type="entry name" value="Solute-binding_3/MltF_N"/>
</dbReference>
<reference evidence="4 5" key="1">
    <citation type="journal article" date="2010" name="Int. J. Syst. Evol. Microbiol.">
        <title>Reclassification of Herbaspirillum putei as a later heterotypic synonym of Herbaspirillum huttiense, with the description of H. huttiense subsp. huttiense subsp. nov. and H. huttiense subsp. putei subsp. nov., comb. nov., and description of Herbaspirillum aquaticum sp. nov.</title>
        <authorList>
            <person name="Dobritsa A.P."/>
            <person name="Reddy M.C."/>
            <person name="Samadpour M."/>
        </authorList>
    </citation>
    <scope>NUCLEOTIDE SEQUENCE [LARGE SCALE GENOMIC DNA]</scope>
    <source>
        <strain evidence="4 5">IEH 4430</strain>
    </source>
</reference>
<feature type="chain" id="PRO_5013370657" evidence="2">
    <location>
        <begin position="30"/>
        <end position="270"/>
    </location>
</feature>
<proteinExistence type="predicted"/>
<evidence type="ECO:0000256" key="2">
    <source>
        <dbReference type="SAM" id="SignalP"/>
    </source>
</evidence>
<dbReference type="Proteomes" id="UP000214747">
    <property type="component" value="Unassembled WGS sequence"/>
</dbReference>